<dbReference type="EnsemblMetazoa" id="XM_003385543.3">
    <property type="protein sequence ID" value="XP_003385591.1"/>
    <property type="gene ID" value="LOC100631989"/>
</dbReference>
<dbReference type="InParanoid" id="A0A1X7V5L3"/>
<evidence type="ECO:0000259" key="8">
    <source>
        <dbReference type="PROSITE" id="PS50076"/>
    </source>
</evidence>
<accession>A0A1X7V5L3</accession>
<feature type="transmembrane region" description="Helical" evidence="7">
    <location>
        <begin position="190"/>
        <end position="209"/>
    </location>
</feature>
<dbReference type="Gene3D" id="1.10.287.110">
    <property type="entry name" value="DnaJ domain"/>
    <property type="match status" value="1"/>
</dbReference>
<evidence type="ECO:0000256" key="4">
    <source>
        <dbReference type="ARBA" id="ARBA00022692"/>
    </source>
</evidence>
<feature type="transmembrane region" description="Helical" evidence="7">
    <location>
        <begin position="80"/>
        <end position="98"/>
    </location>
</feature>
<dbReference type="PANTHER" id="PTHR44733">
    <property type="entry name" value="DNAJ HOMOLOG SUBFAMILY C MEMBER 22"/>
    <property type="match status" value="1"/>
</dbReference>
<feature type="transmembrane region" description="Helical" evidence="7">
    <location>
        <begin position="104"/>
        <end position="124"/>
    </location>
</feature>
<feature type="domain" description="J" evidence="8">
    <location>
        <begin position="276"/>
        <end position="346"/>
    </location>
</feature>
<dbReference type="STRING" id="400682.A0A1X7V5L3"/>
<dbReference type="KEGG" id="aqu:100631989"/>
<dbReference type="PANTHER" id="PTHR44733:SF1">
    <property type="entry name" value="DNAJ HOMOLOG SUBFAMILY C MEMBER 22"/>
    <property type="match status" value="1"/>
</dbReference>
<reference evidence="10" key="1">
    <citation type="journal article" date="2010" name="Nature">
        <title>The Amphimedon queenslandica genome and the evolution of animal complexity.</title>
        <authorList>
            <person name="Srivastava M."/>
            <person name="Simakov O."/>
            <person name="Chapman J."/>
            <person name="Fahey B."/>
            <person name="Gauthier M.E."/>
            <person name="Mitros T."/>
            <person name="Richards G.S."/>
            <person name="Conaco C."/>
            <person name="Dacre M."/>
            <person name="Hellsten U."/>
            <person name="Larroux C."/>
            <person name="Putnam N.H."/>
            <person name="Stanke M."/>
            <person name="Adamska M."/>
            <person name="Darling A."/>
            <person name="Degnan S.M."/>
            <person name="Oakley T.H."/>
            <person name="Plachetzki D.C."/>
            <person name="Zhai Y."/>
            <person name="Adamski M."/>
            <person name="Calcino A."/>
            <person name="Cummins S.F."/>
            <person name="Goodstein D.M."/>
            <person name="Harris C."/>
            <person name="Jackson D.J."/>
            <person name="Leys S.P."/>
            <person name="Shu S."/>
            <person name="Woodcroft B.J."/>
            <person name="Vervoort M."/>
            <person name="Kosik K.S."/>
            <person name="Manning G."/>
            <person name="Degnan B.M."/>
            <person name="Rokhsar D.S."/>
        </authorList>
    </citation>
    <scope>NUCLEOTIDE SEQUENCE [LARGE SCALE GENOMIC DNA]</scope>
</reference>
<comment type="subcellular location">
    <subcellularLocation>
        <location evidence="2">Membrane</location>
        <topology evidence="2">Multi-pass membrane protein</topology>
    </subcellularLocation>
</comment>
<dbReference type="OMA" id="VWWHCLL"/>
<dbReference type="EnsemblMetazoa" id="Aqu2.1.35261_001">
    <property type="protein sequence ID" value="Aqu2.1.35261_001"/>
    <property type="gene ID" value="Aqu2.1.35261"/>
</dbReference>
<evidence type="ECO:0000256" key="3">
    <source>
        <dbReference type="ARBA" id="ARBA00020945"/>
    </source>
</evidence>
<dbReference type="InterPro" id="IPR007829">
    <property type="entry name" value="TM2"/>
</dbReference>
<comment type="function">
    <text evidence="1">May function as a co-chaperone.</text>
</comment>
<evidence type="ECO:0000313" key="9">
    <source>
        <dbReference type="EnsemblMetazoa" id="Aqu2.1.35261_001"/>
    </source>
</evidence>
<dbReference type="PROSITE" id="PS50076">
    <property type="entry name" value="DNAJ_2"/>
    <property type="match status" value="1"/>
</dbReference>
<sequence>MKKYCLATFLFWLFGGWWGLHHFYLGRDKQGFLWATSCGGFIVGWLKDFSSLSRYTEEANEKYPLKLSRRPSMFSEMHRMLAMLIFSLFYRMIVANAVPTSVPSYNLIVLFVAPVGTAFGAYMVSNVSHISLSYKYPLIGAYVSEALFGVSHFMWADSNIILVCTVTCAICLVGWRERQEKIKKTKCQRFGLWFVLGLIVLGLWGSYFYHNAEVYVEELDGNVKLSHVFRVYFASEKWAELKEVLLDSTWIFLETGDFEQVFDRFSDDVAKSEVRNAFRVLGFNKDVEIDDISLADLKSAYKLGAKKWHPDKVSDPEKKEEAQNRFMEINEAYMLLERMIKRRMRD</sequence>
<dbReference type="SMART" id="SM00271">
    <property type="entry name" value="DnaJ"/>
    <property type="match status" value="1"/>
</dbReference>
<organism evidence="9">
    <name type="scientific">Amphimedon queenslandica</name>
    <name type="common">Sponge</name>
    <dbReference type="NCBI Taxonomy" id="400682"/>
    <lineage>
        <taxon>Eukaryota</taxon>
        <taxon>Metazoa</taxon>
        <taxon>Porifera</taxon>
        <taxon>Demospongiae</taxon>
        <taxon>Heteroscleromorpha</taxon>
        <taxon>Haplosclerida</taxon>
        <taxon>Niphatidae</taxon>
        <taxon>Amphimedon</taxon>
    </lineage>
</organism>
<keyword evidence="5 7" id="KW-1133">Transmembrane helix</keyword>
<proteinExistence type="predicted"/>
<feature type="transmembrane region" description="Helical" evidence="7">
    <location>
        <begin position="160"/>
        <end position="178"/>
    </location>
</feature>
<dbReference type="SUPFAM" id="SSF46565">
    <property type="entry name" value="Chaperone J-domain"/>
    <property type="match status" value="1"/>
</dbReference>
<keyword evidence="6 7" id="KW-0472">Membrane</keyword>
<dbReference type="Pfam" id="PF05154">
    <property type="entry name" value="TM2"/>
    <property type="match status" value="1"/>
</dbReference>
<dbReference type="GO" id="GO:0016020">
    <property type="term" value="C:membrane"/>
    <property type="evidence" value="ECO:0007669"/>
    <property type="project" value="UniProtKB-SubCell"/>
</dbReference>
<dbReference type="AlphaFoldDB" id="A0A1X7V5L3"/>
<keyword evidence="10" id="KW-1185">Reference proteome</keyword>
<reference evidence="9" key="2">
    <citation type="submission" date="2017-05" db="UniProtKB">
        <authorList>
            <consortium name="EnsemblMetazoa"/>
        </authorList>
    </citation>
    <scope>IDENTIFICATION</scope>
</reference>
<evidence type="ECO:0000256" key="1">
    <source>
        <dbReference type="ARBA" id="ARBA00002080"/>
    </source>
</evidence>
<protein>
    <recommendedName>
        <fullName evidence="3">DnaJ homolog subfamily C member 22</fullName>
    </recommendedName>
</protein>
<evidence type="ECO:0000256" key="6">
    <source>
        <dbReference type="ARBA" id="ARBA00023136"/>
    </source>
</evidence>
<evidence type="ECO:0000256" key="7">
    <source>
        <dbReference type="SAM" id="Phobius"/>
    </source>
</evidence>
<dbReference type="eggNOG" id="KOG0714">
    <property type="taxonomic scope" value="Eukaryota"/>
</dbReference>
<dbReference type="Pfam" id="PF00226">
    <property type="entry name" value="DnaJ"/>
    <property type="match status" value="1"/>
</dbReference>
<feature type="transmembrane region" description="Helical" evidence="7">
    <location>
        <begin position="7"/>
        <end position="25"/>
    </location>
</feature>
<evidence type="ECO:0000256" key="5">
    <source>
        <dbReference type="ARBA" id="ARBA00022989"/>
    </source>
</evidence>
<dbReference type="PRINTS" id="PR00625">
    <property type="entry name" value="JDOMAIN"/>
</dbReference>
<keyword evidence="4 7" id="KW-0812">Transmembrane</keyword>
<evidence type="ECO:0000313" key="10">
    <source>
        <dbReference type="Proteomes" id="UP000007879"/>
    </source>
</evidence>
<dbReference type="InterPro" id="IPR001623">
    <property type="entry name" value="DnaJ_domain"/>
</dbReference>
<dbReference type="OrthoDB" id="10262359at2759"/>
<name>A0A1X7V5L3_AMPQE</name>
<dbReference type="InterPro" id="IPR036869">
    <property type="entry name" value="J_dom_sf"/>
</dbReference>
<dbReference type="Proteomes" id="UP000007879">
    <property type="component" value="Unassembled WGS sequence"/>
</dbReference>
<evidence type="ECO:0000256" key="2">
    <source>
        <dbReference type="ARBA" id="ARBA00004141"/>
    </source>
</evidence>
<dbReference type="CDD" id="cd06257">
    <property type="entry name" value="DnaJ"/>
    <property type="match status" value="1"/>
</dbReference>
<gene>
    <name evidence="9" type="primary">100631989</name>
</gene>